<dbReference type="Proteomes" id="UP000236546">
    <property type="component" value="Unassembled WGS sequence"/>
</dbReference>
<name>A0A2K0SV84_9HYPO</name>
<gene>
    <name evidence="1" type="ORF">TGAMA5MH_10914</name>
</gene>
<evidence type="ECO:0000313" key="1">
    <source>
        <dbReference type="EMBL" id="PNP37197.1"/>
    </source>
</evidence>
<dbReference type="OrthoDB" id="432483at2759"/>
<accession>A0A2K0SV84</accession>
<dbReference type="EMBL" id="MTYH01000190">
    <property type="protein sequence ID" value="PNP37197.1"/>
    <property type="molecule type" value="Genomic_DNA"/>
</dbReference>
<sequence length="150" mass="16211">MSEQLQSCKIDLTSVTTMASLHNSLQQTDVGVEVVATILEKETEVTRAIAIIDNQLAEMNTKLGALVLAKQHQSETEADRSDAISQVAVEQTALSGSRRLREELLSCMQAAAANAQSTQPGFSILFGEENKGSQTGINHGIVNNTFHNRE</sequence>
<dbReference type="AlphaFoldDB" id="A0A2K0SV84"/>
<organism evidence="1 2">
    <name type="scientific">Trichoderma gamsii</name>
    <dbReference type="NCBI Taxonomy" id="398673"/>
    <lineage>
        <taxon>Eukaryota</taxon>
        <taxon>Fungi</taxon>
        <taxon>Dikarya</taxon>
        <taxon>Ascomycota</taxon>
        <taxon>Pezizomycotina</taxon>
        <taxon>Sordariomycetes</taxon>
        <taxon>Hypocreomycetidae</taxon>
        <taxon>Hypocreales</taxon>
        <taxon>Hypocreaceae</taxon>
        <taxon>Trichoderma</taxon>
    </lineage>
</organism>
<evidence type="ECO:0000313" key="2">
    <source>
        <dbReference type="Proteomes" id="UP000236546"/>
    </source>
</evidence>
<reference evidence="1 2" key="1">
    <citation type="submission" date="2017-02" db="EMBL/GenBank/DDBJ databases">
        <title>Genomes of Trichoderma spp. with biocontrol activity.</title>
        <authorList>
            <person name="Gardiner D."/>
            <person name="Kazan K."/>
            <person name="Vos C."/>
            <person name="Harvey P."/>
        </authorList>
    </citation>
    <scope>NUCLEOTIDE SEQUENCE [LARGE SCALE GENOMIC DNA]</scope>
    <source>
        <strain evidence="1 2">A5MH</strain>
    </source>
</reference>
<comment type="caution">
    <text evidence="1">The sequence shown here is derived from an EMBL/GenBank/DDBJ whole genome shotgun (WGS) entry which is preliminary data.</text>
</comment>
<proteinExistence type="predicted"/>
<protein>
    <submittedName>
        <fullName evidence="1">Uncharacterized protein</fullName>
    </submittedName>
</protein>